<gene>
    <name evidence="6" type="ORF">G6048_25160</name>
</gene>
<dbReference type="CDD" id="cd14014">
    <property type="entry name" value="STKc_PknB_like"/>
    <property type="match status" value="1"/>
</dbReference>
<feature type="domain" description="Protein kinase" evidence="5">
    <location>
        <begin position="16"/>
        <end position="269"/>
    </location>
</feature>
<dbReference type="PROSITE" id="PS00107">
    <property type="entry name" value="PROTEIN_KINASE_ATP"/>
    <property type="match status" value="1"/>
</dbReference>
<feature type="region of interest" description="Disordered" evidence="4">
    <location>
        <begin position="308"/>
        <end position="443"/>
    </location>
</feature>
<dbReference type="Pfam" id="PF01011">
    <property type="entry name" value="PQQ"/>
    <property type="match status" value="1"/>
</dbReference>
<dbReference type="Pfam" id="PF13360">
    <property type="entry name" value="PQQ_2"/>
    <property type="match status" value="2"/>
</dbReference>
<organism evidence="6 7">
    <name type="scientific">Streptomyces ureilyticus</name>
    <dbReference type="NCBI Taxonomy" id="1775131"/>
    <lineage>
        <taxon>Bacteria</taxon>
        <taxon>Bacillati</taxon>
        <taxon>Actinomycetota</taxon>
        <taxon>Actinomycetes</taxon>
        <taxon>Kitasatosporales</taxon>
        <taxon>Streptomycetaceae</taxon>
        <taxon>Streptomyces</taxon>
    </lineage>
</organism>
<dbReference type="EMBL" id="JAAKZX010000086">
    <property type="protein sequence ID" value="NGO45292.1"/>
    <property type="molecule type" value="Genomic_DNA"/>
</dbReference>
<name>A0ABX0DV45_9ACTN</name>
<dbReference type="SUPFAM" id="SSF56112">
    <property type="entry name" value="Protein kinase-like (PK-like)"/>
    <property type="match status" value="1"/>
</dbReference>
<proteinExistence type="predicted"/>
<accession>A0ABX0DV45</accession>
<dbReference type="PROSITE" id="PS00108">
    <property type="entry name" value="PROTEIN_KINASE_ST"/>
    <property type="match status" value="1"/>
</dbReference>
<dbReference type="RefSeq" id="WP_165341857.1">
    <property type="nucleotide sequence ID" value="NZ_JAAKZX010000086.1"/>
</dbReference>
<dbReference type="Gene3D" id="1.10.510.10">
    <property type="entry name" value="Transferase(Phosphotransferase) domain 1"/>
    <property type="match status" value="1"/>
</dbReference>
<reference evidence="6 7" key="1">
    <citation type="submission" date="2020-02" db="EMBL/GenBank/DDBJ databases">
        <title>Whole-genome analyses of novel actinobacteria.</title>
        <authorList>
            <person name="Sahin N."/>
            <person name="Tokatli A."/>
        </authorList>
    </citation>
    <scope>NUCLEOTIDE SEQUENCE [LARGE SCALE GENOMIC DNA]</scope>
    <source>
        <strain evidence="6 7">YC419</strain>
    </source>
</reference>
<dbReference type="InterPro" id="IPR017441">
    <property type="entry name" value="Protein_kinase_ATP_BS"/>
</dbReference>
<evidence type="ECO:0000256" key="2">
    <source>
        <dbReference type="ARBA" id="ARBA00022840"/>
    </source>
</evidence>
<dbReference type="SUPFAM" id="SSF50998">
    <property type="entry name" value="Quinoprotein alcohol dehydrogenase-like"/>
    <property type="match status" value="2"/>
</dbReference>
<feature type="binding site" evidence="3">
    <location>
        <position position="44"/>
    </location>
    <ligand>
        <name>ATP</name>
        <dbReference type="ChEBI" id="CHEBI:30616"/>
    </ligand>
</feature>
<comment type="caution">
    <text evidence="6">The sequence shown here is derived from an EMBL/GenBank/DDBJ whole genome shotgun (WGS) entry which is preliminary data.</text>
</comment>
<dbReference type="InterPro" id="IPR011047">
    <property type="entry name" value="Quinoprotein_ADH-like_sf"/>
</dbReference>
<dbReference type="PANTHER" id="PTHR34512">
    <property type="entry name" value="CELL SURFACE PROTEIN"/>
    <property type="match status" value="1"/>
</dbReference>
<evidence type="ECO:0000256" key="1">
    <source>
        <dbReference type="ARBA" id="ARBA00022741"/>
    </source>
</evidence>
<dbReference type="Proteomes" id="UP001518140">
    <property type="component" value="Unassembled WGS sequence"/>
</dbReference>
<evidence type="ECO:0000256" key="3">
    <source>
        <dbReference type="PROSITE-ProRule" id="PRU10141"/>
    </source>
</evidence>
<dbReference type="InterPro" id="IPR011009">
    <property type="entry name" value="Kinase-like_dom_sf"/>
</dbReference>
<dbReference type="SMART" id="SM00564">
    <property type="entry name" value="PQQ"/>
    <property type="match status" value="8"/>
</dbReference>
<evidence type="ECO:0000259" key="5">
    <source>
        <dbReference type="PROSITE" id="PS50011"/>
    </source>
</evidence>
<dbReference type="InterPro" id="IPR002372">
    <property type="entry name" value="PQQ_rpt_dom"/>
</dbReference>
<dbReference type="InterPro" id="IPR000719">
    <property type="entry name" value="Prot_kinase_dom"/>
</dbReference>
<dbReference type="SMART" id="SM00220">
    <property type="entry name" value="S_TKc"/>
    <property type="match status" value="1"/>
</dbReference>
<dbReference type="Gene3D" id="3.30.200.20">
    <property type="entry name" value="Phosphorylase Kinase, domain 1"/>
    <property type="match status" value="1"/>
</dbReference>
<dbReference type="PANTHER" id="PTHR34512:SF30">
    <property type="entry name" value="OUTER MEMBRANE PROTEIN ASSEMBLY FACTOR BAMB"/>
    <property type="match status" value="1"/>
</dbReference>
<evidence type="ECO:0000256" key="4">
    <source>
        <dbReference type="SAM" id="MobiDB-lite"/>
    </source>
</evidence>
<protein>
    <submittedName>
        <fullName evidence="6">PQQ-binding-like beta-propeller repeat protein</fullName>
    </submittedName>
</protein>
<feature type="compositionally biased region" description="Low complexity" evidence="4">
    <location>
        <begin position="415"/>
        <end position="429"/>
    </location>
</feature>
<keyword evidence="7" id="KW-1185">Reference proteome</keyword>
<feature type="region of interest" description="Disordered" evidence="4">
    <location>
        <begin position="473"/>
        <end position="501"/>
    </location>
</feature>
<dbReference type="Pfam" id="PF00069">
    <property type="entry name" value="Pkinase"/>
    <property type="match status" value="1"/>
</dbReference>
<dbReference type="Gene3D" id="2.130.10.10">
    <property type="entry name" value="YVTN repeat-like/Quinoprotein amine dehydrogenase"/>
    <property type="match status" value="2"/>
</dbReference>
<dbReference type="InterPro" id="IPR015943">
    <property type="entry name" value="WD40/YVTN_repeat-like_dom_sf"/>
</dbReference>
<sequence>MAQPLENSDPRQVGPYRIMGRLGAGGMGRVYLARSPGGRSVAVKTIRPEFTDDPEFRQRFAREAAAARAVSGAFTAAVVDADPYGDPPWLATVHVAGISLDATIARHGPLPESSVLALGAGLSEALQAIHAASLVHRDLKPSNVLLAPDGPKVIDFGIAISAGSSSLTRSGVVVGTPAFMSPEQLTGGRAGTPADVFALGSVLVFAASGEGPFSSSPAAGIGFGVVHDEPELSAVPEGLRPLLARCLEKDPARRPTVAELLAEFARRILPAPAAASGQYGPYGKDTVTVALHGGAWLPAPVAASVRRAEEAGMGRQVSPTGPRQATAMGAGPGAAGAGVAVDPRLPQEPSGRTLGSPEALRTPTAASPGAPQYSGPGAFGPVTPSGPPTWTDARLRPQPSPPGTPGNPSPGPSGSGQLPTGGPLATGEPLPGGGGDHDPGTPARRRVLITLAGAGAVAALGAGSYLLGLGDQDDTDKSTGNDPLNDPAAAPTPGRRRWTYSTGGPVAPALLAAGGLVYAGSKDGNMYALDAETGKSRWQFGTGNGVYTCPAVAGGLAYFGSADYHLYAVDVKTGDQRWQFSAGGEVNSSPVVAGGVVYAGSDDGRLYAVDARSGDRKWAFAAEGRIRSSPVVAWGKVFVGSEDSRLYGVDATTGERAWAFGTDGDVKSSPAISDRVLYAGSYDGNLYAVNCDTGERLWTFATRGGVGSSPAVSDGVVYVGSDDGNLYAVDALTGKQRWKFTIGTIVYSSPTVLGDVVYVGSKNGNLYAVQKATGKQQWRHRTGADIRSSPAATGGTVYVGNDSGTVFAVNR</sequence>
<evidence type="ECO:0000313" key="7">
    <source>
        <dbReference type="Proteomes" id="UP001518140"/>
    </source>
</evidence>
<keyword evidence="1 3" id="KW-0547">Nucleotide-binding</keyword>
<evidence type="ECO:0000313" key="6">
    <source>
        <dbReference type="EMBL" id="NGO45292.1"/>
    </source>
</evidence>
<dbReference type="Gene3D" id="2.40.128.630">
    <property type="match status" value="1"/>
</dbReference>
<dbReference type="InterPro" id="IPR018391">
    <property type="entry name" value="PQQ_b-propeller_rpt"/>
</dbReference>
<dbReference type="PROSITE" id="PS50011">
    <property type="entry name" value="PROTEIN_KINASE_DOM"/>
    <property type="match status" value="1"/>
</dbReference>
<dbReference type="InterPro" id="IPR008271">
    <property type="entry name" value="Ser/Thr_kinase_AS"/>
</dbReference>
<feature type="compositionally biased region" description="Pro residues" evidence="4">
    <location>
        <begin position="398"/>
        <end position="411"/>
    </location>
</feature>
<keyword evidence="2 3" id="KW-0067">ATP-binding</keyword>